<evidence type="ECO:0000256" key="1">
    <source>
        <dbReference type="SAM" id="MobiDB-lite"/>
    </source>
</evidence>
<dbReference type="KEGG" id="bman:114248289"/>
<feature type="region of interest" description="Disordered" evidence="1">
    <location>
        <begin position="317"/>
        <end position="348"/>
    </location>
</feature>
<feature type="signal peptide" evidence="2">
    <location>
        <begin position="1"/>
        <end position="15"/>
    </location>
</feature>
<name>A0A6J2K4S9_BOMMA</name>
<keyword evidence="2" id="KW-0732">Signal</keyword>
<reference evidence="4" key="1">
    <citation type="submission" date="2025-08" db="UniProtKB">
        <authorList>
            <consortium name="RefSeq"/>
        </authorList>
    </citation>
    <scope>IDENTIFICATION</scope>
    <source>
        <tissue evidence="4">Silk gland</tissue>
    </source>
</reference>
<protein>
    <submittedName>
        <fullName evidence="4">Uncharacterized protein LOC114248289</fullName>
    </submittedName>
</protein>
<accession>A0A6J2K4S9</accession>
<evidence type="ECO:0000313" key="4">
    <source>
        <dbReference type="RefSeq" id="XP_028037291.1"/>
    </source>
</evidence>
<feature type="compositionally biased region" description="Basic and acidic residues" evidence="1">
    <location>
        <begin position="467"/>
        <end position="485"/>
    </location>
</feature>
<proteinExistence type="predicted"/>
<dbReference type="OrthoDB" id="7464143at2759"/>
<feature type="chain" id="PRO_5026701702" evidence="2">
    <location>
        <begin position="16"/>
        <end position="509"/>
    </location>
</feature>
<keyword evidence="3" id="KW-1185">Reference proteome</keyword>
<dbReference type="Proteomes" id="UP000504629">
    <property type="component" value="Unplaced"/>
</dbReference>
<sequence length="509" mass="58222">MSLIVIFVCLSRVAAELHSLQHHMYVSRKSRSNSSPVQSGYMYSQVDNYPGTLSSFGIGYGGATHNEPAVNYHKTDDKIYPPEYNYYDSNGDVKPVIEVTEPPVSKYAADYEIAKAEAKYNNKFLPSKIETDAMYERLKSMMYYHPPEGYKEMNTGYSSDDYNYDDDDVRTSSRSSYDTWPYYYHSPYEYEHMKIEAEIDKAKDKRYAVVPIIPVHENVDDVPQSYTSIATPNYYSEITTENPMSGHKPFFSFVLNDYFDKSSAGDALVFKGVDWGTEIDHESPYNDNYAYAKRNRRLDGSTINDGTLDSILGRDNEKTVKSKNSHGESVTEISHEKNNEFDKYGKGHHERDDFKTGYEHSGNGYRGFKDFIDSFSNKFGTEDHKKDSKYILERNEDKGQKKKGFRTVYHKDEYQEEDEFFDNSNNSVKSEEKGASKAHIGGSEALLRSQVLGAAGNEANAFAKTGNTEKKAYEDSHRGHDNIKSLDSNYKKYKDLVKSTDISKLSTYH</sequence>
<dbReference type="AlphaFoldDB" id="A0A6J2K4S9"/>
<gene>
    <name evidence="4" type="primary">LOC114248289</name>
</gene>
<organism evidence="3 4">
    <name type="scientific">Bombyx mandarina</name>
    <name type="common">Wild silk moth</name>
    <name type="synonym">Wild silkworm</name>
    <dbReference type="NCBI Taxonomy" id="7092"/>
    <lineage>
        <taxon>Eukaryota</taxon>
        <taxon>Metazoa</taxon>
        <taxon>Ecdysozoa</taxon>
        <taxon>Arthropoda</taxon>
        <taxon>Hexapoda</taxon>
        <taxon>Insecta</taxon>
        <taxon>Pterygota</taxon>
        <taxon>Neoptera</taxon>
        <taxon>Endopterygota</taxon>
        <taxon>Lepidoptera</taxon>
        <taxon>Glossata</taxon>
        <taxon>Ditrysia</taxon>
        <taxon>Bombycoidea</taxon>
        <taxon>Bombycidae</taxon>
        <taxon>Bombycinae</taxon>
        <taxon>Bombyx</taxon>
    </lineage>
</organism>
<evidence type="ECO:0000256" key="2">
    <source>
        <dbReference type="SAM" id="SignalP"/>
    </source>
</evidence>
<evidence type="ECO:0000313" key="3">
    <source>
        <dbReference type="Proteomes" id="UP000504629"/>
    </source>
</evidence>
<feature type="region of interest" description="Disordered" evidence="1">
    <location>
        <begin position="463"/>
        <end position="485"/>
    </location>
</feature>
<feature type="compositionally biased region" description="Basic and acidic residues" evidence="1">
    <location>
        <begin position="333"/>
        <end position="348"/>
    </location>
</feature>
<dbReference type="InterPro" id="IPR031959">
    <property type="entry name" value="DUF4779"/>
</dbReference>
<dbReference type="RefSeq" id="XP_028037291.1">
    <property type="nucleotide sequence ID" value="XM_028181490.1"/>
</dbReference>
<dbReference type="Pfam" id="PF16009">
    <property type="entry name" value="DUF4779"/>
    <property type="match status" value="1"/>
</dbReference>
<dbReference type="GeneID" id="114248289"/>